<sequence length="95" mass="10219">MKSVQTVQLTKMHMLSCKPQKMQGGKRPVSLRPRGWDFLQHMPDYVDQLLDASTLEASSRPGSQHAAGGCCKPAAGGSRARLPPFAEGCPQQGPS</sequence>
<gene>
    <name evidence="2" type="ORF">SCF082_LOCUS39998</name>
</gene>
<organism evidence="2 3">
    <name type="scientific">Durusdinium trenchii</name>
    <dbReference type="NCBI Taxonomy" id="1381693"/>
    <lineage>
        <taxon>Eukaryota</taxon>
        <taxon>Sar</taxon>
        <taxon>Alveolata</taxon>
        <taxon>Dinophyceae</taxon>
        <taxon>Suessiales</taxon>
        <taxon>Symbiodiniaceae</taxon>
        <taxon>Durusdinium</taxon>
    </lineage>
</organism>
<evidence type="ECO:0000313" key="2">
    <source>
        <dbReference type="EMBL" id="CAK9084313.1"/>
    </source>
</evidence>
<proteinExistence type="predicted"/>
<feature type="compositionally biased region" description="Low complexity" evidence="1">
    <location>
        <begin position="66"/>
        <end position="77"/>
    </location>
</feature>
<reference evidence="2 3" key="1">
    <citation type="submission" date="2024-02" db="EMBL/GenBank/DDBJ databases">
        <authorList>
            <person name="Chen Y."/>
            <person name="Shah S."/>
            <person name="Dougan E. K."/>
            <person name="Thang M."/>
            <person name="Chan C."/>
        </authorList>
    </citation>
    <scope>NUCLEOTIDE SEQUENCE [LARGE SCALE GENOMIC DNA]</scope>
</reference>
<keyword evidence="3" id="KW-1185">Reference proteome</keyword>
<evidence type="ECO:0000313" key="3">
    <source>
        <dbReference type="Proteomes" id="UP001642464"/>
    </source>
</evidence>
<evidence type="ECO:0000256" key="1">
    <source>
        <dbReference type="SAM" id="MobiDB-lite"/>
    </source>
</evidence>
<accession>A0ABP0Q7V0</accession>
<dbReference type="Proteomes" id="UP001642464">
    <property type="component" value="Unassembled WGS sequence"/>
</dbReference>
<feature type="region of interest" description="Disordered" evidence="1">
    <location>
        <begin position="56"/>
        <end position="95"/>
    </location>
</feature>
<protein>
    <submittedName>
        <fullName evidence="2">Uncharacterized protein</fullName>
    </submittedName>
</protein>
<comment type="caution">
    <text evidence="2">The sequence shown here is derived from an EMBL/GenBank/DDBJ whole genome shotgun (WGS) entry which is preliminary data.</text>
</comment>
<name>A0ABP0Q7V0_9DINO</name>
<dbReference type="EMBL" id="CAXAMM010039152">
    <property type="protein sequence ID" value="CAK9084313.1"/>
    <property type="molecule type" value="Genomic_DNA"/>
</dbReference>